<dbReference type="Proteomes" id="UP001159257">
    <property type="component" value="Unassembled WGS sequence"/>
</dbReference>
<feature type="region of interest" description="Disordered" evidence="1">
    <location>
        <begin position="76"/>
        <end position="110"/>
    </location>
</feature>
<feature type="compositionally biased region" description="Polar residues" evidence="1">
    <location>
        <begin position="100"/>
        <end position="110"/>
    </location>
</feature>
<protein>
    <submittedName>
        <fullName evidence="2">Uncharacterized protein</fullName>
    </submittedName>
</protein>
<dbReference type="EMBL" id="FXWV01000013">
    <property type="protein sequence ID" value="SMR77348.1"/>
    <property type="molecule type" value="Genomic_DNA"/>
</dbReference>
<evidence type="ECO:0000313" key="3">
    <source>
        <dbReference type="Proteomes" id="UP001159257"/>
    </source>
</evidence>
<keyword evidence="3" id="KW-1185">Reference proteome</keyword>
<gene>
    <name evidence="2" type="ORF">SAMN04487964_11396</name>
</gene>
<proteinExistence type="predicted"/>
<reference evidence="2 3" key="1">
    <citation type="submission" date="2017-05" db="EMBL/GenBank/DDBJ databases">
        <authorList>
            <person name="Varghese N."/>
            <person name="Submissions S."/>
        </authorList>
    </citation>
    <scope>NUCLEOTIDE SEQUENCE [LARGE SCALE GENOMIC DNA]</scope>
    <source>
        <strain evidence="2 3">CGMCC 1.7287</strain>
    </source>
</reference>
<evidence type="ECO:0000256" key="1">
    <source>
        <dbReference type="SAM" id="MobiDB-lite"/>
    </source>
</evidence>
<feature type="compositionally biased region" description="Basic and acidic residues" evidence="1">
    <location>
        <begin position="76"/>
        <end position="87"/>
    </location>
</feature>
<organism evidence="2 3">
    <name type="scientific">Marinobacterium sediminicola</name>
    <dbReference type="NCBI Taxonomy" id="518898"/>
    <lineage>
        <taxon>Bacteria</taxon>
        <taxon>Pseudomonadati</taxon>
        <taxon>Pseudomonadota</taxon>
        <taxon>Gammaproteobacteria</taxon>
        <taxon>Oceanospirillales</taxon>
        <taxon>Oceanospirillaceae</taxon>
        <taxon>Marinobacterium</taxon>
    </lineage>
</organism>
<accession>A0ABY1S360</accession>
<comment type="caution">
    <text evidence="2">The sequence shown here is derived from an EMBL/GenBank/DDBJ whole genome shotgun (WGS) entry which is preliminary data.</text>
</comment>
<evidence type="ECO:0000313" key="2">
    <source>
        <dbReference type="EMBL" id="SMR77348.1"/>
    </source>
</evidence>
<name>A0ABY1S360_9GAMM</name>
<sequence>MVIKMLLLAVAAMADEAKSIGALQLYFQLDQLYGATFWLAVVSLSLYMAAPPVKPTHQTADVNMSDAAEDVISEANHDVDNVRHEPVLPEPSELNVLAAPTNQNQNKDAS</sequence>